<dbReference type="InterPro" id="IPR029061">
    <property type="entry name" value="THDP-binding"/>
</dbReference>
<dbReference type="SUPFAM" id="SSF52518">
    <property type="entry name" value="Thiamin diphosphate-binding fold (THDP-binding)"/>
    <property type="match status" value="2"/>
</dbReference>
<accession>A0A4R8GZZ7</accession>
<protein>
    <recommendedName>
        <fullName evidence="11">1-deoxy-D-xylulose-5-phosphate synthase</fullName>
        <ecNumber evidence="11">2.2.1.7</ecNumber>
    </recommendedName>
    <alternativeName>
        <fullName evidence="11">1-deoxyxylulose-5-phosphate synthase</fullName>
        <shortName evidence="11">DXP synthase</shortName>
        <shortName evidence="11">DXPS</shortName>
    </alternativeName>
</protein>
<feature type="domain" description="Transketolase-like pyrimidine-binding" evidence="12">
    <location>
        <begin position="316"/>
        <end position="480"/>
    </location>
</feature>
<dbReference type="GO" id="GO:0030976">
    <property type="term" value="F:thiamine pyrophosphate binding"/>
    <property type="evidence" value="ECO:0007669"/>
    <property type="project" value="UniProtKB-UniRule"/>
</dbReference>
<comment type="pathway">
    <text evidence="1 11">Metabolic intermediate biosynthesis; 1-deoxy-D-xylulose 5-phosphate biosynthesis; 1-deoxy-D-xylulose 5-phosphate from D-glyceraldehyde 3-phosphate and pyruvate: step 1/1.</text>
</comment>
<dbReference type="InterPro" id="IPR033248">
    <property type="entry name" value="Transketolase_C"/>
</dbReference>
<dbReference type="FunFam" id="3.40.50.970:FF:000005">
    <property type="entry name" value="1-deoxy-D-xylulose-5-phosphate synthase"/>
    <property type="match status" value="1"/>
</dbReference>
<dbReference type="Proteomes" id="UP000295832">
    <property type="component" value="Unassembled WGS sequence"/>
</dbReference>
<dbReference type="Pfam" id="PF13292">
    <property type="entry name" value="DXP_synthase_N"/>
    <property type="match status" value="1"/>
</dbReference>
<evidence type="ECO:0000256" key="4">
    <source>
        <dbReference type="ARBA" id="ARBA00022679"/>
    </source>
</evidence>
<dbReference type="GO" id="GO:0000287">
    <property type="term" value="F:magnesium ion binding"/>
    <property type="evidence" value="ECO:0007669"/>
    <property type="project" value="UniProtKB-UniRule"/>
</dbReference>
<comment type="cofactor">
    <cofactor evidence="11">
        <name>thiamine diphosphate</name>
        <dbReference type="ChEBI" id="CHEBI:58937"/>
    </cofactor>
    <text evidence="11">Binds 1 thiamine pyrophosphate per subunit.</text>
</comment>
<dbReference type="GO" id="GO:0016114">
    <property type="term" value="P:terpenoid biosynthetic process"/>
    <property type="evidence" value="ECO:0007669"/>
    <property type="project" value="UniProtKB-UniRule"/>
</dbReference>
<feature type="binding site" evidence="11">
    <location>
        <begin position="115"/>
        <end position="117"/>
    </location>
    <ligand>
        <name>thiamine diphosphate</name>
        <dbReference type="ChEBI" id="CHEBI:58937"/>
    </ligand>
</feature>
<dbReference type="InterPro" id="IPR005475">
    <property type="entry name" value="Transketolase-like_Pyr-bd"/>
</dbReference>
<keyword evidence="7 11" id="KW-0784">Thiamine biosynthesis</keyword>
<keyword evidence="5 11" id="KW-0479">Metal-binding</keyword>
<dbReference type="GO" id="GO:0019288">
    <property type="term" value="P:isopentenyl diphosphate biosynthetic process, methylerythritol 4-phosphate pathway"/>
    <property type="evidence" value="ECO:0007669"/>
    <property type="project" value="TreeGrafter"/>
</dbReference>
<evidence type="ECO:0000256" key="10">
    <source>
        <dbReference type="ARBA" id="ARBA00055605"/>
    </source>
</evidence>
<dbReference type="RefSeq" id="WP_134118317.1">
    <property type="nucleotide sequence ID" value="NZ_SOEG01000031.1"/>
</dbReference>
<comment type="catalytic activity">
    <reaction evidence="11">
        <text>D-glyceraldehyde 3-phosphate + pyruvate + H(+) = 1-deoxy-D-xylulose 5-phosphate + CO2</text>
        <dbReference type="Rhea" id="RHEA:12605"/>
        <dbReference type="ChEBI" id="CHEBI:15361"/>
        <dbReference type="ChEBI" id="CHEBI:15378"/>
        <dbReference type="ChEBI" id="CHEBI:16526"/>
        <dbReference type="ChEBI" id="CHEBI:57792"/>
        <dbReference type="ChEBI" id="CHEBI:59776"/>
        <dbReference type="EC" id="2.2.1.7"/>
    </reaction>
</comment>
<dbReference type="CDD" id="cd07033">
    <property type="entry name" value="TPP_PYR_DXS_TK_like"/>
    <property type="match status" value="1"/>
</dbReference>
<feature type="binding site" evidence="11">
    <location>
        <position position="146"/>
    </location>
    <ligand>
        <name>Mg(2+)</name>
        <dbReference type="ChEBI" id="CHEBI:18420"/>
    </ligand>
</feature>
<name>A0A4R8GZZ7_9FIRM</name>
<evidence type="ECO:0000256" key="7">
    <source>
        <dbReference type="ARBA" id="ARBA00022977"/>
    </source>
</evidence>
<dbReference type="Gene3D" id="3.40.50.920">
    <property type="match status" value="1"/>
</dbReference>
<proteinExistence type="inferred from homology"/>
<dbReference type="CDD" id="cd02007">
    <property type="entry name" value="TPP_DXS"/>
    <property type="match status" value="1"/>
</dbReference>
<evidence type="ECO:0000256" key="1">
    <source>
        <dbReference type="ARBA" id="ARBA00004980"/>
    </source>
</evidence>
<feature type="binding site" evidence="11">
    <location>
        <position position="175"/>
    </location>
    <ligand>
        <name>thiamine diphosphate</name>
        <dbReference type="ChEBI" id="CHEBI:58937"/>
    </ligand>
</feature>
<sequence length="624" mass="68451">MEEFLAQIDSPKDLEKISADNLYKLAQEIREEIIVNLSNTGGHLASSLGVVELTIALHSVLNSPKDKILWDVGHQSYAHKLLTGRKNKFNTLRQFNGLSGFPKRQESRHDHLDVGHSSTSISAALGIACARDIRGDDETVVAVIGDGALTAGMAFEALNHAGDLAKDLIVILNDNEMSISKNVGAVSNYLDKLRTNPKIHKAKKDVGYLINSIPAFGDQLLKTANKVKNSLKYLLVSGLLFEEFGFTYLGPIDGHNIKVLQEHIKDAKSIGGPVLIHTVTTKGKGYEPAEKEPSKYHGVGPFNIITGEAKNKRTKKTYTDIFSQTLIDLAKEDESIVAITAAMPSGTGLNKFANEYPERFYDVGIAEQHALTLGAGLALNGTKPFVTLYSTFLQRGYDQILHDICIQNLPVKLAIDRAGLVGRDGETHQGVFDYSFLRHLPNMTVMAPKDESELQVMVRTALNHDGPISFRYPRGEVIGVELSETDDILEIGKAETLRQGKDGAILAIGSMVHPALKIASDLAEEGIDLEVVNMRFVKPLDKQLIKNLADRFNLLFTVEENVLQGGFSSAVAEFLVDQNLNVKLKRIALPDEFIEHGSREELLAKYGLDIAGIKAKIRVVMQEG</sequence>
<dbReference type="SMART" id="SM00861">
    <property type="entry name" value="Transket_pyr"/>
    <property type="match status" value="1"/>
</dbReference>
<evidence type="ECO:0000256" key="6">
    <source>
        <dbReference type="ARBA" id="ARBA00022842"/>
    </source>
</evidence>
<evidence type="ECO:0000256" key="5">
    <source>
        <dbReference type="ARBA" id="ARBA00022723"/>
    </source>
</evidence>
<organism evidence="13 14">
    <name type="scientific">Orenia marismortui</name>
    <dbReference type="NCBI Taxonomy" id="46469"/>
    <lineage>
        <taxon>Bacteria</taxon>
        <taxon>Bacillati</taxon>
        <taxon>Bacillota</taxon>
        <taxon>Clostridia</taxon>
        <taxon>Halanaerobiales</taxon>
        <taxon>Halobacteroidaceae</taxon>
        <taxon>Orenia</taxon>
    </lineage>
</organism>
<dbReference type="UniPathway" id="UPA00064">
    <property type="reaction ID" value="UER00091"/>
</dbReference>
<feature type="binding site" evidence="11">
    <location>
        <position position="286"/>
    </location>
    <ligand>
        <name>thiamine diphosphate</name>
        <dbReference type="ChEBI" id="CHEBI:58937"/>
    </ligand>
</feature>
<evidence type="ECO:0000256" key="11">
    <source>
        <dbReference type="HAMAP-Rule" id="MF_00315"/>
    </source>
</evidence>
<evidence type="ECO:0000313" key="13">
    <source>
        <dbReference type="EMBL" id="TDX48262.1"/>
    </source>
</evidence>
<dbReference type="HAMAP" id="MF_00315">
    <property type="entry name" value="DXP_synth"/>
    <property type="match status" value="1"/>
</dbReference>
<dbReference type="FunFam" id="3.40.50.920:FF:000002">
    <property type="entry name" value="1-deoxy-D-xylulose-5-phosphate synthase"/>
    <property type="match status" value="1"/>
</dbReference>
<dbReference type="EC" id="2.2.1.7" evidence="11"/>
<evidence type="ECO:0000256" key="2">
    <source>
        <dbReference type="ARBA" id="ARBA00011081"/>
    </source>
</evidence>
<dbReference type="SUPFAM" id="SSF52922">
    <property type="entry name" value="TK C-terminal domain-like"/>
    <property type="match status" value="1"/>
</dbReference>
<reference evidence="13 14" key="1">
    <citation type="submission" date="2019-03" db="EMBL/GenBank/DDBJ databases">
        <title>Subsurface microbial communities from deep shales in Ohio and West Virginia, USA.</title>
        <authorList>
            <person name="Wrighton K."/>
        </authorList>
    </citation>
    <scope>NUCLEOTIDE SEQUENCE [LARGE SCALE GENOMIC DNA]</scope>
    <source>
        <strain evidence="13 14">MSL 6dP</strain>
    </source>
</reference>
<feature type="binding site" evidence="11">
    <location>
        <begin position="147"/>
        <end position="148"/>
    </location>
    <ligand>
        <name>thiamine diphosphate</name>
        <dbReference type="ChEBI" id="CHEBI:58937"/>
    </ligand>
</feature>
<feature type="binding site" evidence="11">
    <location>
        <position position="367"/>
    </location>
    <ligand>
        <name>thiamine diphosphate</name>
        <dbReference type="ChEBI" id="CHEBI:58937"/>
    </ligand>
</feature>
<keyword evidence="4 11" id="KW-0808">Transferase</keyword>
<dbReference type="NCBIfam" id="TIGR00204">
    <property type="entry name" value="dxs"/>
    <property type="match status" value="1"/>
</dbReference>
<dbReference type="NCBIfam" id="NF003933">
    <property type="entry name" value="PRK05444.2-2"/>
    <property type="match status" value="1"/>
</dbReference>
<dbReference type="Pfam" id="PF02780">
    <property type="entry name" value="Transketolase_C"/>
    <property type="match status" value="1"/>
</dbReference>
<dbReference type="InterPro" id="IPR005477">
    <property type="entry name" value="Dxylulose-5-P_synthase"/>
</dbReference>
<dbReference type="GO" id="GO:0009228">
    <property type="term" value="P:thiamine biosynthetic process"/>
    <property type="evidence" value="ECO:0007669"/>
    <property type="project" value="UniProtKB-UniRule"/>
</dbReference>
<dbReference type="PANTHER" id="PTHR43322:SF5">
    <property type="entry name" value="1-DEOXY-D-XYLULOSE-5-PHOSPHATE SYNTHASE, CHLOROPLASTIC"/>
    <property type="match status" value="1"/>
</dbReference>
<comment type="subunit">
    <text evidence="3 11">Homodimer.</text>
</comment>
<comment type="cofactor">
    <cofactor evidence="11">
        <name>Mg(2+)</name>
        <dbReference type="ChEBI" id="CHEBI:18420"/>
    </cofactor>
    <text evidence="11">Binds 1 Mg(2+) ion per subunit.</text>
</comment>
<dbReference type="EMBL" id="SOEG01000031">
    <property type="protein sequence ID" value="TDX48262.1"/>
    <property type="molecule type" value="Genomic_DNA"/>
</dbReference>
<evidence type="ECO:0000256" key="9">
    <source>
        <dbReference type="ARBA" id="ARBA00023229"/>
    </source>
</evidence>
<dbReference type="PANTHER" id="PTHR43322">
    <property type="entry name" value="1-D-DEOXYXYLULOSE 5-PHOSPHATE SYNTHASE-RELATED"/>
    <property type="match status" value="1"/>
</dbReference>
<dbReference type="InterPro" id="IPR009014">
    <property type="entry name" value="Transketo_C/PFOR_II"/>
</dbReference>
<comment type="caution">
    <text evidence="13">The sequence shown here is derived from an EMBL/GenBank/DDBJ whole genome shotgun (WGS) entry which is preliminary data.</text>
</comment>
<keyword evidence="6 11" id="KW-0460">Magnesium</keyword>
<keyword evidence="8 11" id="KW-0786">Thiamine pyrophosphate</keyword>
<dbReference type="STRING" id="926561.GCA_000379025_02839"/>
<gene>
    <name evidence="11" type="primary">dxs</name>
    <name evidence="13" type="ORF">C7959_13129</name>
</gene>
<comment type="similarity">
    <text evidence="2 11">Belongs to the transketolase family. DXPS subfamily.</text>
</comment>
<dbReference type="Gene3D" id="3.40.50.970">
    <property type="match status" value="2"/>
</dbReference>
<evidence type="ECO:0000256" key="8">
    <source>
        <dbReference type="ARBA" id="ARBA00023052"/>
    </source>
</evidence>
<keyword evidence="14" id="KW-1185">Reference proteome</keyword>
<dbReference type="GO" id="GO:0005829">
    <property type="term" value="C:cytosol"/>
    <property type="evidence" value="ECO:0007669"/>
    <property type="project" value="TreeGrafter"/>
</dbReference>
<feature type="binding site" evidence="11">
    <location>
        <position position="175"/>
    </location>
    <ligand>
        <name>Mg(2+)</name>
        <dbReference type="ChEBI" id="CHEBI:18420"/>
    </ligand>
</feature>
<comment type="function">
    <text evidence="10 11">Catalyzes the acyloin condensation reaction between C atoms 2 and 3 of pyruvate and glyceraldehyde 3-phosphate to yield 1-deoxy-D-xylulose-5-phosphate (DXP).</text>
</comment>
<keyword evidence="9 11" id="KW-0414">Isoprene biosynthesis</keyword>
<dbReference type="Pfam" id="PF02779">
    <property type="entry name" value="Transket_pyr"/>
    <property type="match status" value="1"/>
</dbReference>
<dbReference type="GO" id="GO:0008661">
    <property type="term" value="F:1-deoxy-D-xylulose-5-phosphate synthase activity"/>
    <property type="evidence" value="ECO:0007669"/>
    <property type="project" value="UniProtKB-UniRule"/>
</dbReference>
<evidence type="ECO:0000313" key="14">
    <source>
        <dbReference type="Proteomes" id="UP000295832"/>
    </source>
</evidence>
<evidence type="ECO:0000259" key="12">
    <source>
        <dbReference type="SMART" id="SM00861"/>
    </source>
</evidence>
<feature type="binding site" evidence="11">
    <location>
        <position position="74"/>
    </location>
    <ligand>
        <name>thiamine diphosphate</name>
        <dbReference type="ChEBI" id="CHEBI:58937"/>
    </ligand>
</feature>
<dbReference type="AlphaFoldDB" id="A0A4R8GZZ7"/>
<evidence type="ECO:0000256" key="3">
    <source>
        <dbReference type="ARBA" id="ARBA00011738"/>
    </source>
</evidence>